<comment type="caution">
    <text evidence="3">The sequence shown here is derived from an EMBL/GenBank/DDBJ whole genome shotgun (WGS) entry which is preliminary data.</text>
</comment>
<keyword evidence="2" id="KW-0472">Membrane</keyword>
<keyword evidence="2" id="KW-0812">Transmembrane</keyword>
<keyword evidence="4" id="KW-1185">Reference proteome</keyword>
<feature type="region of interest" description="Disordered" evidence="1">
    <location>
        <begin position="84"/>
        <end position="104"/>
    </location>
</feature>
<evidence type="ECO:0000256" key="2">
    <source>
        <dbReference type="SAM" id="Phobius"/>
    </source>
</evidence>
<feature type="compositionally biased region" description="Low complexity" evidence="1">
    <location>
        <begin position="1"/>
        <end position="12"/>
    </location>
</feature>
<dbReference type="AlphaFoldDB" id="A0A918PND0"/>
<dbReference type="RefSeq" id="WP_190121139.1">
    <property type="nucleotide sequence ID" value="NZ_BMWG01000001.1"/>
</dbReference>
<evidence type="ECO:0000256" key="1">
    <source>
        <dbReference type="SAM" id="MobiDB-lite"/>
    </source>
</evidence>
<sequence>MTTVRDSSSGIGDSDRGGDEGDREDSGGAADGGGDSGGGGGGRARASRSWIRRHGPESLIGALIVAIVAALVPVILSALLAEESPGASDGGNPADSPSASADVVPGCKGETCDGLDPEKARCTRGTVTLRDEWAGLMRLEIRYNPRCEAVWAKLTGARPGDTVTITTSPTRRQAAKVDWGKTQYTTMLPVHRKDFSAQAVAVAVKGNAEQEIPKGYELRVGADGTHLPSAPPTPGSSSPS</sequence>
<dbReference type="Proteomes" id="UP000630936">
    <property type="component" value="Unassembled WGS sequence"/>
</dbReference>
<dbReference type="InterPro" id="IPR021224">
    <property type="entry name" value="DUF2690"/>
</dbReference>
<reference evidence="3" key="2">
    <citation type="submission" date="2020-09" db="EMBL/GenBank/DDBJ databases">
        <authorList>
            <person name="Sun Q."/>
            <person name="Ohkuma M."/>
        </authorList>
    </citation>
    <scope>NUCLEOTIDE SEQUENCE</scope>
    <source>
        <strain evidence="3">JCM 4988</strain>
    </source>
</reference>
<evidence type="ECO:0000313" key="4">
    <source>
        <dbReference type="Proteomes" id="UP000630936"/>
    </source>
</evidence>
<proteinExistence type="predicted"/>
<keyword evidence="2" id="KW-1133">Transmembrane helix</keyword>
<gene>
    <name evidence="3" type="ORF">GCM10010387_05060</name>
</gene>
<name>A0A918PND0_9ACTN</name>
<feature type="transmembrane region" description="Helical" evidence="2">
    <location>
        <begin position="58"/>
        <end position="80"/>
    </location>
</feature>
<feature type="compositionally biased region" description="Basic and acidic residues" evidence="1">
    <location>
        <begin position="13"/>
        <end position="26"/>
    </location>
</feature>
<dbReference type="EMBL" id="BMWG01000001">
    <property type="protein sequence ID" value="GGZ15636.1"/>
    <property type="molecule type" value="Genomic_DNA"/>
</dbReference>
<evidence type="ECO:0000313" key="3">
    <source>
        <dbReference type="EMBL" id="GGZ15636.1"/>
    </source>
</evidence>
<organism evidence="3 4">
    <name type="scientific">Streptomyces inusitatus</name>
    <dbReference type="NCBI Taxonomy" id="68221"/>
    <lineage>
        <taxon>Bacteria</taxon>
        <taxon>Bacillati</taxon>
        <taxon>Actinomycetota</taxon>
        <taxon>Actinomycetes</taxon>
        <taxon>Kitasatosporales</taxon>
        <taxon>Streptomycetaceae</taxon>
        <taxon>Streptomyces</taxon>
    </lineage>
</organism>
<accession>A0A918PND0</accession>
<feature type="compositionally biased region" description="Gly residues" evidence="1">
    <location>
        <begin position="29"/>
        <end position="43"/>
    </location>
</feature>
<evidence type="ECO:0008006" key="5">
    <source>
        <dbReference type="Google" id="ProtNLM"/>
    </source>
</evidence>
<feature type="region of interest" description="Disordered" evidence="1">
    <location>
        <begin position="218"/>
        <end position="240"/>
    </location>
</feature>
<protein>
    <recommendedName>
        <fullName evidence="5">DUF2690 domain-containing protein</fullName>
    </recommendedName>
</protein>
<reference evidence="3" key="1">
    <citation type="journal article" date="2014" name="Int. J. Syst. Evol. Microbiol.">
        <title>Complete genome sequence of Corynebacterium casei LMG S-19264T (=DSM 44701T), isolated from a smear-ripened cheese.</title>
        <authorList>
            <consortium name="US DOE Joint Genome Institute (JGI-PGF)"/>
            <person name="Walter F."/>
            <person name="Albersmeier A."/>
            <person name="Kalinowski J."/>
            <person name="Ruckert C."/>
        </authorList>
    </citation>
    <scope>NUCLEOTIDE SEQUENCE</scope>
    <source>
        <strain evidence="3">JCM 4988</strain>
    </source>
</reference>
<feature type="region of interest" description="Disordered" evidence="1">
    <location>
        <begin position="1"/>
        <end position="48"/>
    </location>
</feature>
<dbReference type="Pfam" id="PF10901">
    <property type="entry name" value="DUF2690"/>
    <property type="match status" value="1"/>
</dbReference>